<evidence type="ECO:0000256" key="1">
    <source>
        <dbReference type="ARBA" id="ARBA00023239"/>
    </source>
</evidence>
<dbReference type="PIRSF" id="PIRSF001365">
    <property type="entry name" value="DHDPS"/>
    <property type="match status" value="1"/>
</dbReference>
<proteinExistence type="inferred from homology"/>
<keyword evidence="1 3" id="KW-0456">Lyase</keyword>
<dbReference type="CDD" id="cd00408">
    <property type="entry name" value="DHDPS-like"/>
    <property type="match status" value="1"/>
</dbReference>
<dbReference type="InterPro" id="IPR020624">
    <property type="entry name" value="Schiff_base-form_aldolases_CS"/>
</dbReference>
<keyword evidence="2" id="KW-0704">Schiff base</keyword>
<dbReference type="InterPro" id="IPR013785">
    <property type="entry name" value="Aldolase_TIM"/>
</dbReference>
<dbReference type="EMBL" id="FN554889">
    <property type="protein sequence ID" value="CBG75871.1"/>
    <property type="molecule type" value="Genomic_DNA"/>
</dbReference>
<dbReference type="GO" id="GO:0008747">
    <property type="term" value="F:N-acetylneuraminate lyase activity"/>
    <property type="evidence" value="ECO:0007669"/>
    <property type="project" value="TreeGrafter"/>
</dbReference>
<dbReference type="AlphaFoldDB" id="C9Z7W8"/>
<gene>
    <name evidence="6" type="ordered locus">SCAB_89361</name>
</gene>
<accession>C9Z7W8</accession>
<evidence type="ECO:0000256" key="4">
    <source>
        <dbReference type="PIRSR" id="PIRSR001365-1"/>
    </source>
</evidence>
<feature type="binding site" evidence="5">
    <location>
        <position position="42"/>
    </location>
    <ligand>
        <name>pyruvate</name>
        <dbReference type="ChEBI" id="CHEBI:15361"/>
    </ligand>
</feature>
<dbReference type="Pfam" id="PF00701">
    <property type="entry name" value="DHDPS"/>
    <property type="match status" value="1"/>
</dbReference>
<dbReference type="PANTHER" id="PTHR42849">
    <property type="entry name" value="N-ACETYLNEURAMINATE LYASE"/>
    <property type="match status" value="1"/>
</dbReference>
<dbReference type="KEGG" id="scb:SCAB_89361"/>
<feature type="active site" description="Proton donor/acceptor" evidence="4">
    <location>
        <position position="130"/>
    </location>
</feature>
<dbReference type="SUPFAM" id="SSF51569">
    <property type="entry name" value="Aldolase"/>
    <property type="match status" value="1"/>
</dbReference>
<dbReference type="HOGENOM" id="CLU_049343_5_0_11"/>
<dbReference type="PROSITE" id="PS00665">
    <property type="entry name" value="DHDPS_1"/>
    <property type="match status" value="1"/>
</dbReference>
<evidence type="ECO:0000256" key="2">
    <source>
        <dbReference type="ARBA" id="ARBA00023270"/>
    </source>
</evidence>
<keyword evidence="7" id="KW-1185">Reference proteome</keyword>
<name>C9Z7W8_STRSW</name>
<organism evidence="6 7">
    <name type="scientific">Streptomyces scabiei (strain 87.22)</name>
    <dbReference type="NCBI Taxonomy" id="680198"/>
    <lineage>
        <taxon>Bacteria</taxon>
        <taxon>Bacillati</taxon>
        <taxon>Actinomycetota</taxon>
        <taxon>Actinomycetes</taxon>
        <taxon>Kitasatosporales</taxon>
        <taxon>Streptomycetaceae</taxon>
        <taxon>Streptomyces</taxon>
    </lineage>
</organism>
<evidence type="ECO:0000256" key="3">
    <source>
        <dbReference type="PIRNR" id="PIRNR001365"/>
    </source>
</evidence>
<dbReference type="STRING" id="680198.SCAB_89361"/>
<dbReference type="GO" id="GO:0019262">
    <property type="term" value="P:N-acetylneuraminate catabolic process"/>
    <property type="evidence" value="ECO:0007669"/>
    <property type="project" value="TreeGrafter"/>
</dbReference>
<protein>
    <submittedName>
        <fullName evidence="6">Putative dihydrodipicolinate synthetase</fullName>
    </submittedName>
</protein>
<feature type="binding site" evidence="5">
    <location>
        <position position="201"/>
    </location>
    <ligand>
        <name>pyruvate</name>
        <dbReference type="ChEBI" id="CHEBI:15361"/>
    </ligand>
</feature>
<dbReference type="eggNOG" id="COG0329">
    <property type="taxonomic scope" value="Bacteria"/>
</dbReference>
<evidence type="ECO:0000313" key="6">
    <source>
        <dbReference type="EMBL" id="CBG75871.1"/>
    </source>
</evidence>
<dbReference type="PANTHER" id="PTHR42849:SF1">
    <property type="entry name" value="N-ACETYLNEURAMINATE LYASE"/>
    <property type="match status" value="1"/>
</dbReference>
<feature type="active site" description="Schiff-base intermediate with substrate" evidence="4">
    <location>
        <position position="159"/>
    </location>
</feature>
<evidence type="ECO:0000313" key="7">
    <source>
        <dbReference type="Proteomes" id="UP000001444"/>
    </source>
</evidence>
<dbReference type="GO" id="GO:0005829">
    <property type="term" value="C:cytosol"/>
    <property type="evidence" value="ECO:0007669"/>
    <property type="project" value="TreeGrafter"/>
</dbReference>
<dbReference type="InterPro" id="IPR002220">
    <property type="entry name" value="DapA-like"/>
</dbReference>
<dbReference type="Proteomes" id="UP000001444">
    <property type="component" value="Chromosome"/>
</dbReference>
<dbReference type="Gene3D" id="3.20.20.70">
    <property type="entry name" value="Aldolase class I"/>
    <property type="match status" value="1"/>
</dbReference>
<dbReference type="SMART" id="SM01130">
    <property type="entry name" value="DHDPS"/>
    <property type="match status" value="1"/>
</dbReference>
<evidence type="ECO:0000256" key="5">
    <source>
        <dbReference type="PIRSR" id="PIRSR001365-2"/>
    </source>
</evidence>
<reference evidence="6 7" key="1">
    <citation type="journal article" date="2010" name="Mol. Plant Microbe Interact.">
        <title>Streptomyces scabies 87-22 contains a coronafacic acid-like biosynthetic cluster that contributes to plant-microbe interactions.</title>
        <authorList>
            <person name="Bignell D.R."/>
            <person name="Seipke R.F."/>
            <person name="Huguet-Tapia J.C."/>
            <person name="Chambers A.H."/>
            <person name="Parry R.J."/>
            <person name="Loria R."/>
        </authorList>
    </citation>
    <scope>NUCLEOTIDE SEQUENCE [LARGE SCALE GENOMIC DNA]</scope>
    <source>
        <strain evidence="6 7">87.22</strain>
    </source>
</reference>
<dbReference type="PRINTS" id="PR00146">
    <property type="entry name" value="DHPICSNTHASE"/>
</dbReference>
<comment type="similarity">
    <text evidence="3">Belongs to the DapA family.</text>
</comment>
<sequence>MFSAVATPFRPEDASLDVGGLRDLVERTITGGIHGLVPNGSTGEFPSLSGDERREVAEVVIDQAAGRVPVIPHVAAMTTKEAVSLARHAEVAGAAAVMAVAPYYEPLTIEEIKKYFLTIAGSVSVPVVVYNLPVATGVNLTAEHVVDLARRAGNITHVKDTTGDLSQAARLIHDHGDEIKTLVGWDTLFFASLLEGAAGSIVGAANFIAPELVAIYDAVRAGQISSAKKDWDRIFPIMQFLVGGGYVPAVRAALDITGHSAGPAREPIGPLESERYAELEALLKPHSA</sequence>